<sequence>MQLKYLRTLLEGQEQIQRIAGLAWSPNQQKLAIATADRHILLYDDAGERRDKFSTKPANPANGKNSYVIRGLAFSPDSTKLAVGQSDSIVYVYKLGESWNDKKVICNKFPQASAVTALIWLTSGSIIAGLEDGKVRALHSKNNKSQSLYGGDSICISLAANTKGTGFLSGHNDGTIIRYFMTDEATEPLGRVVQHPVPPFALAWPQGGFCAGGCDQRIVFYDSMGRQLRTFDHSRTEGEREFTVAACSPNGQAVAFGSFDRIRIFAWSPRQGAWSESATKEVACLYTLSSLLWRRDGARLALGSVSGAVLLFESVLRRTVWQDKFELIFVAPSQLLVRSLTEPSQALTIESQLGLEIDDVRIMGRDNYLVARTEESLILCDLTRNLSSEVPWTASGHHERFYFENPTVCLIFNVGELSLVEYGENSILGSVRTEFVNPHVISVRLNERGNAKENKKLAFLLDAKTICVVDLVSRMTSGQISHETKIDWLELSETAHKLLFRDKKLRLILVDNYTGKKQTLLSNISFVQWVPQSDVVVAQSNSNLAIWYNIDLPEHVTMQSVRGEAIEVLRENGRTVVRSQDGPSEHNYQLDEGLVEFGTAVNDSDFGRAVHFLESLGDKPAAKAMWHNLALISLEDGNLRVAQRCYAALGNVSKAYYLAGMIQQADEFEESSGSPGILCPEVRAKMALLGSDLRTAERIYLEQDGHVG</sequence>
<dbReference type="PANTHER" id="PTHR15722">
    <property type="entry name" value="IFT140/172-RELATED"/>
    <property type="match status" value="1"/>
</dbReference>
<dbReference type="AlphaFoldDB" id="B4QN35"/>
<evidence type="ECO:0000256" key="4">
    <source>
        <dbReference type="ARBA" id="ARBA00022737"/>
    </source>
</evidence>
<organism evidence="9 10">
    <name type="scientific">Drosophila simulans</name>
    <name type="common">Fruit fly</name>
    <dbReference type="NCBI Taxonomy" id="7240"/>
    <lineage>
        <taxon>Eukaryota</taxon>
        <taxon>Metazoa</taxon>
        <taxon>Ecdysozoa</taxon>
        <taxon>Arthropoda</taxon>
        <taxon>Hexapoda</taxon>
        <taxon>Insecta</taxon>
        <taxon>Pterygota</taxon>
        <taxon>Neoptera</taxon>
        <taxon>Endopterygota</taxon>
        <taxon>Diptera</taxon>
        <taxon>Brachycera</taxon>
        <taxon>Muscomorpha</taxon>
        <taxon>Ephydroidea</taxon>
        <taxon>Drosophilidae</taxon>
        <taxon>Drosophila</taxon>
        <taxon>Sophophora</taxon>
    </lineage>
</organism>
<comment type="similarity">
    <text evidence="8">Belongs to the IFT172 family.</text>
</comment>
<dbReference type="InterPro" id="IPR001680">
    <property type="entry name" value="WD40_rpt"/>
</dbReference>
<evidence type="ECO:0000256" key="6">
    <source>
        <dbReference type="ARBA" id="ARBA00023069"/>
    </source>
</evidence>
<dbReference type="Gene3D" id="2.130.10.10">
    <property type="entry name" value="YVTN repeat-like/Quinoprotein amine dehydrogenase"/>
    <property type="match status" value="1"/>
</dbReference>
<evidence type="ECO:0000313" key="9">
    <source>
        <dbReference type="EMBL" id="EDX08917.1"/>
    </source>
</evidence>
<dbReference type="GO" id="GO:0030992">
    <property type="term" value="C:intraciliary transport particle B"/>
    <property type="evidence" value="ECO:0007669"/>
    <property type="project" value="TreeGrafter"/>
</dbReference>
<dbReference type="Bgee" id="FBgn0185376">
    <property type="expression patterns" value="Expressed in adult organism"/>
</dbReference>
<gene>
    <name evidence="9" type="primary">Dsim\GD13668</name>
    <name evidence="9" type="ORF">Dsim_GD13668</name>
</gene>
<dbReference type="SMART" id="SM00320">
    <property type="entry name" value="WD40"/>
    <property type="match status" value="7"/>
</dbReference>
<name>B4QN35_DROSI</name>
<dbReference type="FunFam" id="2.130.10.10:FF:001407">
    <property type="entry name" value="Intraflagellar transport protein 172 homolog"/>
    <property type="match status" value="1"/>
</dbReference>
<keyword evidence="5" id="KW-0802">TPR repeat</keyword>
<evidence type="ECO:0000256" key="7">
    <source>
        <dbReference type="ARBA" id="ARBA00023273"/>
    </source>
</evidence>
<accession>B4QN35</accession>
<keyword evidence="4" id="KW-0677">Repeat</keyword>
<keyword evidence="2" id="KW-0217">Developmental protein</keyword>
<keyword evidence="6" id="KW-0969">Cilium</keyword>
<dbReference type="OMA" id="ELEMAEH"/>
<dbReference type="GO" id="GO:0005930">
    <property type="term" value="C:axoneme"/>
    <property type="evidence" value="ECO:0007669"/>
    <property type="project" value="TreeGrafter"/>
</dbReference>
<protein>
    <submittedName>
        <fullName evidence="9">GD13668</fullName>
    </submittedName>
</protein>
<dbReference type="InterPro" id="IPR036322">
    <property type="entry name" value="WD40_repeat_dom_sf"/>
</dbReference>
<dbReference type="Proteomes" id="UP000000304">
    <property type="component" value="Chromosome 3L"/>
</dbReference>
<evidence type="ECO:0000256" key="8">
    <source>
        <dbReference type="ARBA" id="ARBA00038130"/>
    </source>
</evidence>
<dbReference type="GO" id="GO:0036064">
    <property type="term" value="C:ciliary basal body"/>
    <property type="evidence" value="ECO:0007669"/>
    <property type="project" value="TreeGrafter"/>
</dbReference>
<keyword evidence="10" id="KW-1185">Reference proteome</keyword>
<evidence type="ECO:0000256" key="2">
    <source>
        <dbReference type="ARBA" id="ARBA00022473"/>
    </source>
</evidence>
<dbReference type="PANTHER" id="PTHR15722:SF2">
    <property type="entry name" value="INTRAFLAGELLAR TRANSPORT PROTEIN 172 HOMOLOG"/>
    <property type="match status" value="1"/>
</dbReference>
<keyword evidence="7" id="KW-0966">Cell projection</keyword>
<evidence type="ECO:0000313" key="10">
    <source>
        <dbReference type="Proteomes" id="UP000000304"/>
    </source>
</evidence>
<evidence type="ECO:0000256" key="1">
    <source>
        <dbReference type="ARBA" id="ARBA00004138"/>
    </source>
</evidence>
<dbReference type="InterPro" id="IPR015943">
    <property type="entry name" value="WD40/YVTN_repeat-like_dom_sf"/>
</dbReference>
<comment type="subcellular location">
    <subcellularLocation>
        <location evidence="1">Cell projection</location>
        <location evidence="1">Cilium</location>
    </subcellularLocation>
</comment>
<proteinExistence type="inferred from homology"/>
<dbReference type="GO" id="GO:0042073">
    <property type="term" value="P:intraciliary transport"/>
    <property type="evidence" value="ECO:0007669"/>
    <property type="project" value="TreeGrafter"/>
</dbReference>
<evidence type="ECO:0000256" key="5">
    <source>
        <dbReference type="ARBA" id="ARBA00022803"/>
    </source>
</evidence>
<dbReference type="SUPFAM" id="SSF50978">
    <property type="entry name" value="WD40 repeat-like"/>
    <property type="match status" value="2"/>
</dbReference>
<dbReference type="OrthoDB" id="2186662at2759"/>
<dbReference type="HOGENOM" id="CLU_031325_2_0_1"/>
<dbReference type="PhylomeDB" id="B4QN35"/>
<reference evidence="9 10" key="1">
    <citation type="journal article" date="2007" name="Nature">
        <title>Evolution of genes and genomes on the Drosophila phylogeny.</title>
        <authorList>
            <consortium name="Drosophila 12 Genomes Consortium"/>
            <person name="Clark A.G."/>
            <person name="Eisen M.B."/>
            <person name="Smith D.R."/>
            <person name="Bergman C.M."/>
            <person name="Oliver B."/>
            <person name="Markow T.A."/>
            <person name="Kaufman T.C."/>
            <person name="Kellis M."/>
            <person name="Gelbart W."/>
            <person name="Iyer V.N."/>
            <person name="Pollard D.A."/>
            <person name="Sackton T.B."/>
            <person name="Larracuente A.M."/>
            <person name="Singh N.D."/>
            <person name="Abad J.P."/>
            <person name="Abt D.N."/>
            <person name="Adryan B."/>
            <person name="Aguade M."/>
            <person name="Akashi H."/>
            <person name="Anderson W.W."/>
            <person name="Aquadro C.F."/>
            <person name="Ardell D.H."/>
            <person name="Arguello R."/>
            <person name="Artieri C.G."/>
            <person name="Barbash D.A."/>
            <person name="Barker D."/>
            <person name="Barsanti P."/>
            <person name="Batterham P."/>
            <person name="Batzoglou S."/>
            <person name="Begun D."/>
            <person name="Bhutkar A."/>
            <person name="Blanco E."/>
            <person name="Bosak S.A."/>
            <person name="Bradley R.K."/>
            <person name="Brand A.D."/>
            <person name="Brent M.R."/>
            <person name="Brooks A.N."/>
            <person name="Brown R.H."/>
            <person name="Butlin R.K."/>
            <person name="Caggese C."/>
            <person name="Calvi B.R."/>
            <person name="Bernardo de Carvalho A."/>
            <person name="Caspi A."/>
            <person name="Castrezana S."/>
            <person name="Celniker S.E."/>
            <person name="Chang J.L."/>
            <person name="Chapple C."/>
            <person name="Chatterji S."/>
            <person name="Chinwalla A."/>
            <person name="Civetta A."/>
            <person name="Clifton S.W."/>
            <person name="Comeron J.M."/>
            <person name="Costello J.C."/>
            <person name="Coyne J.A."/>
            <person name="Daub J."/>
            <person name="David R.G."/>
            <person name="Delcher A.L."/>
            <person name="Delehaunty K."/>
            <person name="Do C.B."/>
            <person name="Ebling H."/>
            <person name="Edwards K."/>
            <person name="Eickbush T."/>
            <person name="Evans J.D."/>
            <person name="Filipski A."/>
            <person name="Findeiss S."/>
            <person name="Freyhult E."/>
            <person name="Fulton L."/>
            <person name="Fulton R."/>
            <person name="Garcia A.C."/>
            <person name="Gardiner A."/>
            <person name="Garfield D.A."/>
            <person name="Garvin B.E."/>
            <person name="Gibson G."/>
            <person name="Gilbert D."/>
            <person name="Gnerre S."/>
            <person name="Godfrey J."/>
            <person name="Good R."/>
            <person name="Gotea V."/>
            <person name="Gravely B."/>
            <person name="Greenberg A.J."/>
            <person name="Griffiths-Jones S."/>
            <person name="Gross S."/>
            <person name="Guigo R."/>
            <person name="Gustafson E.A."/>
            <person name="Haerty W."/>
            <person name="Hahn M.W."/>
            <person name="Halligan D.L."/>
            <person name="Halpern A.L."/>
            <person name="Halter G.M."/>
            <person name="Han M.V."/>
            <person name="Heger A."/>
            <person name="Hillier L."/>
            <person name="Hinrichs A.S."/>
            <person name="Holmes I."/>
            <person name="Hoskins R.A."/>
            <person name="Hubisz M.J."/>
            <person name="Hultmark D."/>
            <person name="Huntley M.A."/>
            <person name="Jaffe D.B."/>
            <person name="Jagadeeshan S."/>
            <person name="Jeck W.R."/>
            <person name="Johnson J."/>
            <person name="Jones C.D."/>
            <person name="Jordan W.C."/>
            <person name="Karpen G.H."/>
            <person name="Kataoka E."/>
            <person name="Keightley P.D."/>
            <person name="Kheradpour P."/>
            <person name="Kirkness E.F."/>
            <person name="Koerich L.B."/>
            <person name="Kristiansen K."/>
            <person name="Kudrna D."/>
            <person name="Kulathinal R.J."/>
            <person name="Kumar S."/>
            <person name="Kwok R."/>
            <person name="Lander E."/>
            <person name="Langley C.H."/>
            <person name="Lapoint R."/>
            <person name="Lazzaro B.P."/>
            <person name="Lee S.J."/>
            <person name="Levesque L."/>
            <person name="Li R."/>
            <person name="Lin C.F."/>
            <person name="Lin M.F."/>
            <person name="Lindblad-Toh K."/>
            <person name="Llopart A."/>
            <person name="Long M."/>
            <person name="Low L."/>
            <person name="Lozovsky E."/>
            <person name="Lu J."/>
            <person name="Luo M."/>
            <person name="Machado C.A."/>
            <person name="Makalowski W."/>
            <person name="Marzo M."/>
            <person name="Matsuda M."/>
            <person name="Matzkin L."/>
            <person name="McAllister B."/>
            <person name="McBride C.S."/>
            <person name="McKernan B."/>
            <person name="McKernan K."/>
            <person name="Mendez-Lago M."/>
            <person name="Minx P."/>
            <person name="Mollenhauer M.U."/>
            <person name="Montooth K."/>
            <person name="Mount S.M."/>
            <person name="Mu X."/>
            <person name="Myers E."/>
            <person name="Negre B."/>
            <person name="Newfeld S."/>
            <person name="Nielsen R."/>
            <person name="Noor M.A."/>
            <person name="O'Grady P."/>
            <person name="Pachter L."/>
            <person name="Papaceit M."/>
            <person name="Parisi M.J."/>
            <person name="Parisi M."/>
            <person name="Parts L."/>
            <person name="Pedersen J.S."/>
            <person name="Pesole G."/>
            <person name="Phillippy A.M."/>
            <person name="Ponting C.P."/>
            <person name="Pop M."/>
            <person name="Porcelli D."/>
            <person name="Powell J.R."/>
            <person name="Prohaska S."/>
            <person name="Pruitt K."/>
            <person name="Puig M."/>
            <person name="Quesneville H."/>
            <person name="Ram K.R."/>
            <person name="Rand D."/>
            <person name="Rasmussen M.D."/>
            <person name="Reed L.K."/>
            <person name="Reenan R."/>
            <person name="Reily A."/>
            <person name="Remington K.A."/>
            <person name="Rieger T.T."/>
            <person name="Ritchie M.G."/>
            <person name="Robin C."/>
            <person name="Rogers Y.H."/>
            <person name="Rohde C."/>
            <person name="Rozas J."/>
            <person name="Rubenfield M.J."/>
            <person name="Ruiz A."/>
            <person name="Russo S."/>
            <person name="Salzberg S.L."/>
            <person name="Sanchez-Gracia A."/>
            <person name="Saranga D.J."/>
            <person name="Sato H."/>
            <person name="Schaeffer S.W."/>
            <person name="Schatz M.C."/>
            <person name="Schlenke T."/>
            <person name="Schwartz R."/>
            <person name="Segarra C."/>
            <person name="Singh R.S."/>
            <person name="Sirot L."/>
            <person name="Sirota M."/>
            <person name="Sisneros N.B."/>
            <person name="Smith C.D."/>
            <person name="Smith T.F."/>
            <person name="Spieth J."/>
            <person name="Stage D.E."/>
            <person name="Stark A."/>
            <person name="Stephan W."/>
            <person name="Strausberg R.L."/>
            <person name="Strempel S."/>
            <person name="Sturgill D."/>
            <person name="Sutton G."/>
            <person name="Sutton G.G."/>
            <person name="Tao W."/>
            <person name="Teichmann S."/>
            <person name="Tobari Y.N."/>
            <person name="Tomimura Y."/>
            <person name="Tsolas J.M."/>
            <person name="Valente V.L."/>
            <person name="Venter E."/>
            <person name="Venter J.C."/>
            <person name="Vicario S."/>
            <person name="Vieira F.G."/>
            <person name="Vilella A.J."/>
            <person name="Villasante A."/>
            <person name="Walenz B."/>
            <person name="Wang J."/>
            <person name="Wasserman M."/>
            <person name="Watts T."/>
            <person name="Wilson D."/>
            <person name="Wilson R.K."/>
            <person name="Wing R.A."/>
            <person name="Wolfner M.F."/>
            <person name="Wong A."/>
            <person name="Wong G.K."/>
            <person name="Wu C.I."/>
            <person name="Wu G."/>
            <person name="Yamamoto D."/>
            <person name="Yang H.P."/>
            <person name="Yang S.P."/>
            <person name="Yorke J.A."/>
            <person name="Yoshida K."/>
            <person name="Zdobnov E."/>
            <person name="Zhang P."/>
            <person name="Zhang Y."/>
            <person name="Zimin A.V."/>
            <person name="Baldwin J."/>
            <person name="Abdouelleil A."/>
            <person name="Abdulkadir J."/>
            <person name="Abebe A."/>
            <person name="Abera B."/>
            <person name="Abreu J."/>
            <person name="Acer S.C."/>
            <person name="Aftuck L."/>
            <person name="Alexander A."/>
            <person name="An P."/>
            <person name="Anderson E."/>
            <person name="Anderson S."/>
            <person name="Arachi H."/>
            <person name="Azer M."/>
            <person name="Bachantsang P."/>
            <person name="Barry A."/>
            <person name="Bayul T."/>
            <person name="Berlin A."/>
            <person name="Bessette D."/>
            <person name="Bloom T."/>
            <person name="Blye J."/>
            <person name="Boguslavskiy L."/>
            <person name="Bonnet C."/>
            <person name="Boukhgalter B."/>
            <person name="Bourzgui I."/>
            <person name="Brown A."/>
            <person name="Cahill P."/>
            <person name="Channer S."/>
            <person name="Cheshatsang Y."/>
            <person name="Chuda L."/>
            <person name="Citroen M."/>
            <person name="Collymore A."/>
            <person name="Cooke P."/>
            <person name="Costello M."/>
            <person name="D'Aco K."/>
            <person name="Daza R."/>
            <person name="De Haan G."/>
            <person name="DeGray S."/>
            <person name="DeMaso C."/>
            <person name="Dhargay N."/>
            <person name="Dooley K."/>
            <person name="Dooley E."/>
            <person name="Doricent M."/>
            <person name="Dorje P."/>
            <person name="Dorjee K."/>
            <person name="Dupes A."/>
            <person name="Elong R."/>
            <person name="Falk J."/>
            <person name="Farina A."/>
            <person name="Faro S."/>
            <person name="Ferguson D."/>
            <person name="Fisher S."/>
            <person name="Foley C.D."/>
            <person name="Franke A."/>
            <person name="Friedrich D."/>
            <person name="Gadbois L."/>
            <person name="Gearin G."/>
            <person name="Gearin C.R."/>
            <person name="Giannoukos G."/>
            <person name="Goode T."/>
            <person name="Graham J."/>
            <person name="Grandbois E."/>
            <person name="Grewal S."/>
            <person name="Gyaltsen K."/>
            <person name="Hafez N."/>
            <person name="Hagos B."/>
            <person name="Hall J."/>
            <person name="Henson C."/>
            <person name="Hollinger A."/>
            <person name="Honan T."/>
            <person name="Huard M.D."/>
            <person name="Hughes L."/>
            <person name="Hurhula B."/>
            <person name="Husby M.E."/>
            <person name="Kamat A."/>
            <person name="Kanga B."/>
            <person name="Kashin S."/>
            <person name="Khazanovich D."/>
            <person name="Kisner P."/>
            <person name="Lance K."/>
            <person name="Lara M."/>
            <person name="Lee W."/>
            <person name="Lennon N."/>
            <person name="Letendre F."/>
            <person name="LeVine R."/>
            <person name="Lipovsky A."/>
            <person name="Liu X."/>
            <person name="Liu J."/>
            <person name="Liu S."/>
            <person name="Lokyitsang T."/>
            <person name="Lokyitsang Y."/>
            <person name="Lubonja R."/>
            <person name="Lui A."/>
            <person name="MacDonald P."/>
            <person name="Magnisalis V."/>
            <person name="Maru K."/>
            <person name="Matthews C."/>
            <person name="McCusker W."/>
            <person name="McDonough S."/>
            <person name="Mehta T."/>
            <person name="Meldrim J."/>
            <person name="Meneus L."/>
            <person name="Mihai O."/>
            <person name="Mihalev A."/>
            <person name="Mihova T."/>
            <person name="Mittelman R."/>
            <person name="Mlenga V."/>
            <person name="Montmayeur A."/>
            <person name="Mulrain L."/>
            <person name="Navidi A."/>
            <person name="Naylor J."/>
            <person name="Negash T."/>
            <person name="Nguyen T."/>
            <person name="Nguyen N."/>
            <person name="Nicol R."/>
            <person name="Norbu C."/>
            <person name="Norbu N."/>
            <person name="Novod N."/>
            <person name="O'Neill B."/>
            <person name="Osman S."/>
            <person name="Markiewicz E."/>
            <person name="Oyono O.L."/>
            <person name="Patti C."/>
            <person name="Phunkhang P."/>
            <person name="Pierre F."/>
            <person name="Priest M."/>
            <person name="Raghuraman S."/>
            <person name="Rege F."/>
            <person name="Reyes R."/>
            <person name="Rise C."/>
            <person name="Rogov P."/>
            <person name="Ross K."/>
            <person name="Ryan E."/>
            <person name="Settipalli S."/>
            <person name="Shea T."/>
            <person name="Sherpa N."/>
            <person name="Shi L."/>
            <person name="Shih D."/>
            <person name="Sparrow T."/>
            <person name="Spaulding J."/>
            <person name="Stalker J."/>
            <person name="Stange-Thomann N."/>
            <person name="Stavropoulos S."/>
            <person name="Stone C."/>
            <person name="Strader C."/>
            <person name="Tesfaye S."/>
            <person name="Thomson T."/>
            <person name="Thoulutsang Y."/>
            <person name="Thoulutsang D."/>
            <person name="Topham K."/>
            <person name="Topping I."/>
            <person name="Tsamla T."/>
            <person name="Vassiliev H."/>
            <person name="Vo A."/>
            <person name="Wangchuk T."/>
            <person name="Wangdi T."/>
            <person name="Weiand M."/>
            <person name="Wilkinson J."/>
            <person name="Wilson A."/>
            <person name="Yadav S."/>
            <person name="Young G."/>
            <person name="Yu Q."/>
            <person name="Zembek L."/>
            <person name="Zhong D."/>
            <person name="Zimmer A."/>
            <person name="Zwirko Z."/>
            <person name="Jaffe D.B."/>
            <person name="Alvarez P."/>
            <person name="Brockman W."/>
            <person name="Butler J."/>
            <person name="Chin C."/>
            <person name="Gnerre S."/>
            <person name="Grabherr M."/>
            <person name="Kleber M."/>
            <person name="Mauceli E."/>
            <person name="MacCallum I."/>
        </authorList>
    </citation>
    <scope>NUCLEOTIDE SEQUENCE [LARGE SCALE GENOMIC DNA]</scope>
    <source>
        <strain evidence="10">white501</strain>
    </source>
</reference>
<dbReference type="Pfam" id="PF00400">
    <property type="entry name" value="WD40"/>
    <property type="match status" value="1"/>
</dbReference>
<evidence type="ECO:0000256" key="3">
    <source>
        <dbReference type="ARBA" id="ARBA00022574"/>
    </source>
</evidence>
<keyword evidence="3" id="KW-0853">WD repeat</keyword>
<dbReference type="STRING" id="7240.B4QN35"/>
<dbReference type="EMBL" id="CM000363">
    <property type="protein sequence ID" value="EDX08917.1"/>
    <property type="molecule type" value="Genomic_DNA"/>
</dbReference>